<evidence type="ECO:0000259" key="5">
    <source>
        <dbReference type="SMART" id="SM00479"/>
    </source>
</evidence>
<reference evidence="6 7" key="1">
    <citation type="submission" date="2016-10" db="EMBL/GenBank/DDBJ databases">
        <authorList>
            <person name="de Groot N.N."/>
        </authorList>
    </citation>
    <scope>NUCLEOTIDE SEQUENCE [LARGE SCALE GENOMIC DNA]</scope>
    <source>
        <strain evidence="6 7">KH1P1</strain>
    </source>
</reference>
<protein>
    <submittedName>
        <fullName evidence="6">Inhibitor of the KinA pathway to sporulation, predicted exonuclease</fullName>
    </submittedName>
</protein>
<feature type="compositionally biased region" description="Polar residues" evidence="4">
    <location>
        <begin position="323"/>
        <end position="334"/>
    </location>
</feature>
<dbReference type="RefSeq" id="WP_074650447.1">
    <property type="nucleotide sequence ID" value="NZ_FOIL01000066.1"/>
</dbReference>
<name>A0A1I0I2P3_9FIRM</name>
<dbReference type="STRING" id="1526.SAMN02910262_01040"/>
<sequence>MSHYIILDLEWNQNPHRRSGDDEILPFEIIEIGAVRLNDRLEIESEFDRLIRPCVYRKMHKKIYEVTHISMEELDRKGIRFRDAITQFLDWCGDDPVFCTWGSMDLTELQRNMVYHGIELPFDLPFLYYDLQKVYSLIKGERTKDSLDTAVAELHIDTVRPFHHALDDAWYTACVMQRMNFFSRSKYVSVDYYRLPEPKSEFILHFPDYDKFVTHPYETREEALSDRKLTQVVCCQCQRALRKKIRWFSSNQRFYYCLAVCPEHGYIKGKIRIKKAEDGGVFAVKTTKITDQSGIDLVISKKEDVRRKRSERAKRLKLNSLAENAAQSANQSHRSSGRRKVLDR</sequence>
<evidence type="ECO:0000256" key="2">
    <source>
        <dbReference type="ARBA" id="ARBA00022801"/>
    </source>
</evidence>
<keyword evidence="7" id="KW-1185">Reference proteome</keyword>
<dbReference type="Proteomes" id="UP000199820">
    <property type="component" value="Unassembled WGS sequence"/>
</dbReference>
<dbReference type="PANTHER" id="PTHR23044">
    <property type="entry name" value="3'-5' EXONUCLEASE ERI1-RELATED"/>
    <property type="match status" value="1"/>
</dbReference>
<evidence type="ECO:0000256" key="1">
    <source>
        <dbReference type="ARBA" id="ARBA00022722"/>
    </source>
</evidence>
<dbReference type="eggNOG" id="COG5018">
    <property type="taxonomic scope" value="Bacteria"/>
</dbReference>
<dbReference type="AlphaFoldDB" id="A0A1I0I2P3"/>
<gene>
    <name evidence="6" type="ORF">SAMN04487771_10664</name>
</gene>
<dbReference type="Pfam" id="PF00929">
    <property type="entry name" value="RNase_T"/>
    <property type="match status" value="1"/>
</dbReference>
<dbReference type="SMART" id="SM00479">
    <property type="entry name" value="EXOIII"/>
    <property type="match status" value="1"/>
</dbReference>
<dbReference type="InterPro" id="IPR012337">
    <property type="entry name" value="RNaseH-like_sf"/>
</dbReference>
<keyword evidence="1" id="KW-0540">Nuclease</keyword>
<dbReference type="OrthoDB" id="159416at2"/>
<evidence type="ECO:0000313" key="7">
    <source>
        <dbReference type="Proteomes" id="UP000199820"/>
    </source>
</evidence>
<dbReference type="CDD" id="cd06133">
    <property type="entry name" value="ERI-1_3'hExo_like"/>
    <property type="match status" value="1"/>
</dbReference>
<dbReference type="InterPro" id="IPR051274">
    <property type="entry name" value="3-5_Exoribonuclease"/>
</dbReference>
<feature type="domain" description="Exonuclease" evidence="5">
    <location>
        <begin position="3"/>
        <end position="185"/>
    </location>
</feature>
<dbReference type="InterPro" id="IPR013520">
    <property type="entry name" value="Ribonucl_H"/>
</dbReference>
<dbReference type="InterPro" id="IPR047201">
    <property type="entry name" value="ERI-1_3'hExo-like"/>
</dbReference>
<dbReference type="GO" id="GO:0003676">
    <property type="term" value="F:nucleic acid binding"/>
    <property type="evidence" value="ECO:0007669"/>
    <property type="project" value="InterPro"/>
</dbReference>
<dbReference type="GO" id="GO:0000175">
    <property type="term" value="F:3'-5'-RNA exonuclease activity"/>
    <property type="evidence" value="ECO:0007669"/>
    <property type="project" value="InterPro"/>
</dbReference>
<evidence type="ECO:0000256" key="4">
    <source>
        <dbReference type="SAM" id="MobiDB-lite"/>
    </source>
</evidence>
<dbReference type="InterPro" id="IPR036397">
    <property type="entry name" value="RNaseH_sf"/>
</dbReference>
<dbReference type="PANTHER" id="PTHR23044:SF61">
    <property type="entry name" value="3'-5' EXORIBONUCLEASE 1-RELATED"/>
    <property type="match status" value="1"/>
</dbReference>
<keyword evidence="2" id="KW-0378">Hydrolase</keyword>
<organism evidence="6 7">
    <name type="scientific">[Clostridium] aminophilum</name>
    <dbReference type="NCBI Taxonomy" id="1526"/>
    <lineage>
        <taxon>Bacteria</taxon>
        <taxon>Bacillati</taxon>
        <taxon>Bacillota</taxon>
        <taxon>Clostridia</taxon>
        <taxon>Lachnospirales</taxon>
        <taxon>Lachnospiraceae</taxon>
    </lineage>
</organism>
<evidence type="ECO:0000256" key="3">
    <source>
        <dbReference type="ARBA" id="ARBA00022839"/>
    </source>
</evidence>
<feature type="compositionally biased region" description="Basic residues" evidence="4">
    <location>
        <begin position="335"/>
        <end position="344"/>
    </location>
</feature>
<proteinExistence type="predicted"/>
<accession>A0A1I0I2P3</accession>
<evidence type="ECO:0000313" key="6">
    <source>
        <dbReference type="EMBL" id="SET90865.1"/>
    </source>
</evidence>
<dbReference type="Gene3D" id="3.30.420.10">
    <property type="entry name" value="Ribonuclease H-like superfamily/Ribonuclease H"/>
    <property type="match status" value="1"/>
</dbReference>
<dbReference type="EMBL" id="FOIL01000066">
    <property type="protein sequence ID" value="SET90865.1"/>
    <property type="molecule type" value="Genomic_DNA"/>
</dbReference>
<keyword evidence="3 6" id="KW-0269">Exonuclease</keyword>
<feature type="region of interest" description="Disordered" evidence="4">
    <location>
        <begin position="323"/>
        <end position="344"/>
    </location>
</feature>
<dbReference type="SUPFAM" id="SSF53098">
    <property type="entry name" value="Ribonuclease H-like"/>
    <property type="match status" value="1"/>
</dbReference>